<dbReference type="InterPro" id="IPR001192">
    <property type="entry name" value="PI-PLC_fam"/>
</dbReference>
<dbReference type="SUPFAM" id="SSF49562">
    <property type="entry name" value="C2 domain (Calcium/lipid-binding domain, CaLB)"/>
    <property type="match status" value="1"/>
</dbReference>
<evidence type="ECO:0000256" key="6">
    <source>
        <dbReference type="ARBA" id="ARBA00059664"/>
    </source>
</evidence>
<dbReference type="PANTHER" id="PTHR10336:SF82">
    <property type="entry name" value="PHOSPHOINOSITIDE PHOSPHOLIPASE C"/>
    <property type="match status" value="1"/>
</dbReference>
<evidence type="ECO:0000256" key="5">
    <source>
        <dbReference type="ARBA" id="ARBA00023224"/>
    </source>
</evidence>
<protein>
    <recommendedName>
        <fullName evidence="7">Phosphoinositide phospholipase C</fullName>
        <ecNumber evidence="7">3.1.4.11</ecNumber>
    </recommendedName>
</protein>
<dbReference type="PROSITE" id="PS50008">
    <property type="entry name" value="PIPLC_Y_DOMAIN"/>
    <property type="match status" value="1"/>
</dbReference>
<accession>A0A8H3E7I3</accession>
<dbReference type="EMBL" id="CAJNJQ010006264">
    <property type="protein sequence ID" value="CAE7225158.1"/>
    <property type="molecule type" value="Genomic_DNA"/>
</dbReference>
<dbReference type="FunFam" id="3.20.20.190:FF:000039">
    <property type="entry name" value="Phosphoinositide phospholipase C"/>
    <property type="match status" value="1"/>
</dbReference>
<evidence type="ECO:0000256" key="7">
    <source>
        <dbReference type="RuleBase" id="RU361133"/>
    </source>
</evidence>
<dbReference type="SMART" id="SM00148">
    <property type="entry name" value="PLCXc"/>
    <property type="match status" value="1"/>
</dbReference>
<dbReference type="SMART" id="SM00149">
    <property type="entry name" value="PLCYc"/>
    <property type="match status" value="1"/>
</dbReference>
<comment type="caution">
    <text evidence="10">The sequence shown here is derived from an EMBL/GenBank/DDBJ whole genome shotgun (WGS) entry which is preliminary data.</text>
</comment>
<feature type="region of interest" description="Disordered" evidence="8">
    <location>
        <begin position="280"/>
        <end position="314"/>
    </location>
</feature>
<dbReference type="InterPro" id="IPR001711">
    <property type="entry name" value="PLipase_C_Pinositol-sp_Y"/>
</dbReference>
<dbReference type="GO" id="GO:0016042">
    <property type="term" value="P:lipid catabolic process"/>
    <property type="evidence" value="ECO:0007669"/>
    <property type="project" value="UniProtKB-KW"/>
</dbReference>
<dbReference type="PRINTS" id="PR00390">
    <property type="entry name" value="PHPHLIPASEC"/>
</dbReference>
<dbReference type="Pfam" id="PF00387">
    <property type="entry name" value="PI-PLC-Y"/>
    <property type="match status" value="1"/>
</dbReference>
<proteinExistence type="predicted"/>
<feature type="domain" description="PI-PLC Y-box" evidence="9">
    <location>
        <begin position="327"/>
        <end position="440"/>
    </location>
</feature>
<keyword evidence="3 7" id="KW-0442">Lipid degradation</keyword>
<dbReference type="Gene3D" id="3.20.20.190">
    <property type="entry name" value="Phosphatidylinositol (PI) phosphodiesterase"/>
    <property type="match status" value="1"/>
</dbReference>
<comment type="catalytic activity">
    <reaction evidence="1 7">
        <text>a 1,2-diacyl-sn-glycero-3-phospho-(1D-myo-inositol-4,5-bisphosphate) + H2O = 1D-myo-inositol 1,4,5-trisphosphate + a 1,2-diacyl-sn-glycerol + H(+)</text>
        <dbReference type="Rhea" id="RHEA:33179"/>
        <dbReference type="ChEBI" id="CHEBI:15377"/>
        <dbReference type="ChEBI" id="CHEBI:15378"/>
        <dbReference type="ChEBI" id="CHEBI:17815"/>
        <dbReference type="ChEBI" id="CHEBI:58456"/>
        <dbReference type="ChEBI" id="CHEBI:203600"/>
        <dbReference type="EC" id="3.1.4.11"/>
    </reaction>
</comment>
<feature type="compositionally biased region" description="Acidic residues" evidence="8">
    <location>
        <begin position="293"/>
        <end position="306"/>
    </location>
</feature>
<feature type="region of interest" description="Disordered" evidence="8">
    <location>
        <begin position="1"/>
        <end position="21"/>
    </location>
</feature>
<dbReference type="Pfam" id="PF00388">
    <property type="entry name" value="PI-PLC-X"/>
    <property type="match status" value="1"/>
</dbReference>
<keyword evidence="5" id="KW-0807">Transducer</keyword>
<dbReference type="GO" id="GO:0004435">
    <property type="term" value="F:phosphatidylinositol-4,5-bisphosphate phospholipase C activity"/>
    <property type="evidence" value="ECO:0007669"/>
    <property type="project" value="UniProtKB-EC"/>
</dbReference>
<feature type="compositionally biased region" description="Polar residues" evidence="8">
    <location>
        <begin position="1"/>
        <end position="16"/>
    </location>
</feature>
<evidence type="ECO:0000259" key="9">
    <source>
        <dbReference type="PROSITE" id="PS50008"/>
    </source>
</evidence>
<evidence type="ECO:0000313" key="10">
    <source>
        <dbReference type="EMBL" id="CAE7225158.1"/>
    </source>
</evidence>
<dbReference type="Proteomes" id="UP000663827">
    <property type="component" value="Unassembled WGS sequence"/>
</dbReference>
<dbReference type="GO" id="GO:0048015">
    <property type="term" value="P:phosphatidylinositol-mediated signaling"/>
    <property type="evidence" value="ECO:0007669"/>
    <property type="project" value="TreeGrafter"/>
</dbReference>
<dbReference type="InterPro" id="IPR017946">
    <property type="entry name" value="PLC-like_Pdiesterase_TIM-brl"/>
</dbReference>
<gene>
    <name evidence="10" type="ORF">RDB_LOCUS173689</name>
</gene>
<evidence type="ECO:0000313" key="11">
    <source>
        <dbReference type="Proteomes" id="UP000663827"/>
    </source>
</evidence>
<feature type="region of interest" description="Disordered" evidence="8">
    <location>
        <begin position="527"/>
        <end position="546"/>
    </location>
</feature>
<name>A0A8H3E7I3_9AGAM</name>
<evidence type="ECO:0000256" key="8">
    <source>
        <dbReference type="SAM" id="MobiDB-lite"/>
    </source>
</evidence>
<organism evidence="10 11">
    <name type="scientific">Rhizoctonia solani</name>
    <dbReference type="NCBI Taxonomy" id="456999"/>
    <lineage>
        <taxon>Eukaryota</taxon>
        <taxon>Fungi</taxon>
        <taxon>Dikarya</taxon>
        <taxon>Basidiomycota</taxon>
        <taxon>Agaricomycotina</taxon>
        <taxon>Agaricomycetes</taxon>
        <taxon>Cantharellales</taxon>
        <taxon>Ceratobasidiaceae</taxon>
        <taxon>Rhizoctonia</taxon>
    </lineage>
</organism>
<dbReference type="EC" id="3.1.4.11" evidence="7"/>
<dbReference type="CDD" id="cd08598">
    <property type="entry name" value="PI-PLC1c_yeast"/>
    <property type="match status" value="1"/>
</dbReference>
<evidence type="ECO:0000256" key="3">
    <source>
        <dbReference type="ARBA" id="ARBA00022963"/>
    </source>
</evidence>
<feature type="region of interest" description="Disordered" evidence="8">
    <location>
        <begin position="487"/>
        <end position="512"/>
    </location>
</feature>
<reference evidence="10" key="1">
    <citation type="submission" date="2021-01" db="EMBL/GenBank/DDBJ databases">
        <authorList>
            <person name="Kaushik A."/>
        </authorList>
    </citation>
    <scope>NUCLEOTIDE SEQUENCE</scope>
    <source>
        <strain evidence="10">AG5</strain>
    </source>
</reference>
<dbReference type="InterPro" id="IPR000909">
    <property type="entry name" value="PLipase_C_PInositol-sp_X_dom"/>
</dbReference>
<dbReference type="Gene3D" id="2.60.40.150">
    <property type="entry name" value="C2 domain"/>
    <property type="match status" value="1"/>
</dbReference>
<dbReference type="GO" id="GO:0051209">
    <property type="term" value="P:release of sequestered calcium ion into cytosol"/>
    <property type="evidence" value="ECO:0007669"/>
    <property type="project" value="TreeGrafter"/>
</dbReference>
<evidence type="ECO:0000256" key="2">
    <source>
        <dbReference type="ARBA" id="ARBA00022801"/>
    </source>
</evidence>
<dbReference type="SUPFAM" id="SSF51695">
    <property type="entry name" value="PLC-like phosphodiesterases"/>
    <property type="match status" value="1"/>
</dbReference>
<evidence type="ECO:0000256" key="4">
    <source>
        <dbReference type="ARBA" id="ARBA00023098"/>
    </source>
</evidence>
<dbReference type="PANTHER" id="PTHR10336">
    <property type="entry name" value="PHOSPHOINOSITIDE-SPECIFIC PHOSPHOLIPASE C FAMILY PROTEIN"/>
    <property type="match status" value="1"/>
</dbReference>
<dbReference type="CDD" id="cd00275">
    <property type="entry name" value="C2_PLC_like"/>
    <property type="match status" value="1"/>
</dbReference>
<sequence>MTDTPGNDDQRATLSTDAGGGVLQQPKPLVITYAGMQKQIERVFSNICKSGRSLNSSELRTFLEGQGEPRFDDEGFKAWIKRTLSPTAVDKLLSDKDGIDKSEFTAFITSAANDPIKTTPEDETRPLNEYYISSSHNTYLVGHQLYGASTVDGYRNVLLRGCRSVEIDVWDGEKGIPAVFHGYTLTKEVPFRDVCRAIKENAFVTSELPVIISLEVHASSAQQERIVLIMREELGDYLVSERLSHHIDDKVLPSPHALRRRLLVKASHLVKHFPSISNTVAVQPAPEVQPNNPDDDTSDSSSDEELREAAAAASKAKPKKSKVIRALADLGVYVSGHTFKDWEDARQLPPNHIFSFSEKAFLKMNKSSHDELFAHNVHSLMRVYPFGLRFGSSNIDPTTFWSRGVQLVALNWQKLDRGMMLNEAMFARTGGYVLKPPGRRDVNLTGILAREEKRHVELRITILAGQSLPLPEDEAEDEAEKLEKLRKKEEKKRRKEAHSRSNSGAKEGDEKGTSVIEAGLAAVHVTATAVSPPANPESQDGKRKRDKVKGFFNRMKHRDGADGFEPYIEVQLLADGLDEGGVKGRNKALRGVDVVWEERGSLGLGESDPPEIVLKASNIVPTNSFVRFLLKDEEFGTDDLAGWACVRLDRLQPGYRFIRLYNLHGRLTDKGSLFVKIQKEITDTWDMVEG</sequence>
<comment type="function">
    <text evidence="6">The production of the second messenger molecules diacylglycerol (DAG) and inositol 1,4,5-trisphosphate (IP3) is mediated by activated phosphatidylinositol-specific phospholipase C enzymes.</text>
</comment>
<keyword evidence="4 7" id="KW-0443">Lipid metabolism</keyword>
<keyword evidence="2 7" id="KW-0378">Hydrolase</keyword>
<evidence type="ECO:0000256" key="1">
    <source>
        <dbReference type="ARBA" id="ARBA00001195"/>
    </source>
</evidence>
<dbReference type="PROSITE" id="PS50007">
    <property type="entry name" value="PIPLC_X_DOMAIN"/>
    <property type="match status" value="1"/>
</dbReference>
<dbReference type="AlphaFoldDB" id="A0A8H3E7I3"/>
<dbReference type="InterPro" id="IPR035892">
    <property type="entry name" value="C2_domain_sf"/>
</dbReference>